<feature type="compositionally biased region" description="Basic and acidic residues" evidence="7">
    <location>
        <begin position="1"/>
        <end position="12"/>
    </location>
</feature>
<feature type="domain" description="Zn(2)-C6 fungal-type" evidence="8">
    <location>
        <begin position="44"/>
        <end position="74"/>
    </location>
</feature>
<evidence type="ECO:0000256" key="4">
    <source>
        <dbReference type="ARBA" id="ARBA00023125"/>
    </source>
</evidence>
<dbReference type="InterPro" id="IPR007219">
    <property type="entry name" value="XnlR_reg_dom"/>
</dbReference>
<keyword evidence="5" id="KW-0804">Transcription</keyword>
<evidence type="ECO:0000256" key="5">
    <source>
        <dbReference type="ARBA" id="ARBA00023163"/>
    </source>
</evidence>
<feature type="region of interest" description="Disordered" evidence="7">
    <location>
        <begin position="589"/>
        <end position="613"/>
    </location>
</feature>
<dbReference type="CDD" id="cd00067">
    <property type="entry name" value="GAL4"/>
    <property type="match status" value="1"/>
</dbReference>
<feature type="compositionally biased region" description="Polar residues" evidence="7">
    <location>
        <begin position="589"/>
        <end position="602"/>
    </location>
</feature>
<organism evidence="9 10">
    <name type="scientific">Penicillium arizonense</name>
    <dbReference type="NCBI Taxonomy" id="1835702"/>
    <lineage>
        <taxon>Eukaryota</taxon>
        <taxon>Fungi</taxon>
        <taxon>Dikarya</taxon>
        <taxon>Ascomycota</taxon>
        <taxon>Pezizomycotina</taxon>
        <taxon>Eurotiomycetes</taxon>
        <taxon>Eurotiomycetidae</taxon>
        <taxon>Eurotiales</taxon>
        <taxon>Aspergillaceae</taxon>
        <taxon>Penicillium</taxon>
    </lineage>
</organism>
<comment type="subcellular location">
    <subcellularLocation>
        <location evidence="1">Nucleus</location>
    </subcellularLocation>
</comment>
<keyword evidence="2" id="KW-0479">Metal-binding</keyword>
<comment type="caution">
    <text evidence="9">The sequence shown here is derived from an EMBL/GenBank/DDBJ whole genome shotgun (WGS) entry which is preliminary data.</text>
</comment>
<dbReference type="STRING" id="1835702.A0A1F5L973"/>
<dbReference type="GO" id="GO:0005634">
    <property type="term" value="C:nucleus"/>
    <property type="evidence" value="ECO:0007669"/>
    <property type="project" value="UniProtKB-SubCell"/>
</dbReference>
<reference evidence="9 10" key="1">
    <citation type="journal article" date="2016" name="Sci. Rep.">
        <title>Penicillium arizonense, a new, genome sequenced fungal species, reveals a high chemical diversity in secreted metabolites.</title>
        <authorList>
            <person name="Grijseels S."/>
            <person name="Nielsen J.C."/>
            <person name="Randelovic M."/>
            <person name="Nielsen J."/>
            <person name="Nielsen K.F."/>
            <person name="Workman M."/>
            <person name="Frisvad J.C."/>
        </authorList>
    </citation>
    <scope>NUCLEOTIDE SEQUENCE [LARGE SCALE GENOMIC DNA]</scope>
    <source>
        <strain evidence="9 10">CBS 141311</strain>
    </source>
</reference>
<dbReference type="InterPro" id="IPR051089">
    <property type="entry name" value="prtT"/>
</dbReference>
<dbReference type="PANTHER" id="PTHR31845:SF10">
    <property type="entry name" value="ZN(II)2CYS6 TRANSCRIPTION FACTOR (EUROFUNG)"/>
    <property type="match status" value="1"/>
</dbReference>
<gene>
    <name evidence="9" type="ORF">PENARI_c020G12367</name>
</gene>
<dbReference type="EMBL" id="LXJU01000020">
    <property type="protein sequence ID" value="OGE49596.1"/>
    <property type="molecule type" value="Genomic_DNA"/>
</dbReference>
<evidence type="ECO:0000256" key="2">
    <source>
        <dbReference type="ARBA" id="ARBA00022723"/>
    </source>
</evidence>
<dbReference type="GO" id="GO:0000981">
    <property type="term" value="F:DNA-binding transcription factor activity, RNA polymerase II-specific"/>
    <property type="evidence" value="ECO:0007669"/>
    <property type="project" value="InterPro"/>
</dbReference>
<evidence type="ECO:0000313" key="9">
    <source>
        <dbReference type="EMBL" id="OGE49596.1"/>
    </source>
</evidence>
<evidence type="ECO:0000313" key="10">
    <source>
        <dbReference type="Proteomes" id="UP000177622"/>
    </source>
</evidence>
<dbReference type="PANTHER" id="PTHR31845">
    <property type="entry name" value="FINGER DOMAIN PROTEIN, PUTATIVE-RELATED"/>
    <property type="match status" value="1"/>
</dbReference>
<dbReference type="Proteomes" id="UP000177622">
    <property type="component" value="Unassembled WGS sequence"/>
</dbReference>
<evidence type="ECO:0000256" key="3">
    <source>
        <dbReference type="ARBA" id="ARBA00023015"/>
    </source>
</evidence>
<dbReference type="RefSeq" id="XP_022485047.1">
    <property type="nucleotide sequence ID" value="XM_022635128.1"/>
</dbReference>
<dbReference type="Pfam" id="PF04082">
    <property type="entry name" value="Fungal_trans"/>
    <property type="match status" value="1"/>
</dbReference>
<keyword evidence="3" id="KW-0805">Transcription regulation</keyword>
<dbReference type="Gene3D" id="4.10.240.10">
    <property type="entry name" value="Zn(2)-C6 fungal-type DNA-binding domain"/>
    <property type="match status" value="1"/>
</dbReference>
<dbReference type="GeneID" id="34579862"/>
<evidence type="ECO:0000256" key="7">
    <source>
        <dbReference type="SAM" id="MobiDB-lite"/>
    </source>
</evidence>
<dbReference type="SUPFAM" id="SSF57701">
    <property type="entry name" value="Zn2/Cys6 DNA-binding domain"/>
    <property type="match status" value="1"/>
</dbReference>
<protein>
    <recommendedName>
        <fullName evidence="8">Zn(2)-C6 fungal-type domain-containing protein</fullName>
    </recommendedName>
</protein>
<dbReference type="GO" id="GO:0000976">
    <property type="term" value="F:transcription cis-regulatory region binding"/>
    <property type="evidence" value="ECO:0007669"/>
    <property type="project" value="TreeGrafter"/>
</dbReference>
<evidence type="ECO:0000259" key="8">
    <source>
        <dbReference type="PROSITE" id="PS00463"/>
    </source>
</evidence>
<dbReference type="CDD" id="cd12148">
    <property type="entry name" value="fungal_TF_MHR"/>
    <property type="match status" value="1"/>
</dbReference>
<dbReference type="PROSITE" id="PS00463">
    <property type="entry name" value="ZN2_CY6_FUNGAL_1"/>
    <property type="match status" value="1"/>
</dbReference>
<keyword evidence="10" id="KW-1185">Reference proteome</keyword>
<dbReference type="InterPro" id="IPR036864">
    <property type="entry name" value="Zn2-C6_fun-type_DNA-bd_sf"/>
</dbReference>
<dbReference type="OrthoDB" id="4328953at2759"/>
<dbReference type="GO" id="GO:0006351">
    <property type="term" value="P:DNA-templated transcription"/>
    <property type="evidence" value="ECO:0007669"/>
    <property type="project" value="InterPro"/>
</dbReference>
<keyword evidence="4" id="KW-0238">DNA-binding</keyword>
<accession>A0A1F5L973</accession>
<evidence type="ECO:0000256" key="1">
    <source>
        <dbReference type="ARBA" id="ARBA00004123"/>
    </source>
</evidence>
<keyword evidence="6" id="KW-0539">Nucleus</keyword>
<dbReference type="InterPro" id="IPR001138">
    <property type="entry name" value="Zn2Cys6_DnaBD"/>
</dbReference>
<sequence>MPTTEPDAHTAETIRNPPSRCNLENSHLADGPQTNSAPKRRPRACQACRDMKIRCIPSHGRQACKACAKVSRVCVVAGPARSSQRRAPIVAELEKKIDALTASLKAQAQKERTAPAGPLVAEPVNAGMVYNSHASESGAEPDAERELPSSEVVDEECQSFRDGETDSGNDVIDRGLLSLEEASQIFTRFFCEINPLCPMVAFSNDTCLQNMRRSKPTLLLAILGVSSGSILPQLQPILAVELARQVAERVMFRTEKSVDLVQAMLVYAVWHLKHRETKDIGFNQYIHSAAVMAMELGLGNRPSASPVKTKEDEAEMRRTWLTCYYTTQMASTILRNPPLIRFSPYIDECLKFFGDSPAAVPTDITLCTMMKPVNSWSSMIPEHNIISILSIKDSSNGKRMPLEAAIQVRTMITVNLSISVILMTDADMLDHMFEIGRLFVHEIAVRYNTTSDPNSTPPPVTATHIEALTTCVVSISGALESFLRLDSRVYRVIDCPYMTWTLYAAIVMVRLSELLHSPLTRLGDVFLPDMKTNFYLSAIIRKLTVLSESDANPTAQGFCGGFKRLQSWHTQRSNSHSIPDLINGIKSSLGKSRSTRKQNSGTEHPAPDGTFSHGLELQTGEVLATPNSPVNSDSLFQNHSPFNLASWNVAMEDSTGFEPFLNNVGFWLEA</sequence>
<evidence type="ECO:0000256" key="6">
    <source>
        <dbReference type="ARBA" id="ARBA00023242"/>
    </source>
</evidence>
<dbReference type="GO" id="GO:0008270">
    <property type="term" value="F:zinc ion binding"/>
    <property type="evidence" value="ECO:0007669"/>
    <property type="project" value="InterPro"/>
</dbReference>
<name>A0A1F5L973_PENAI</name>
<feature type="region of interest" description="Disordered" evidence="7">
    <location>
        <begin position="1"/>
        <end position="41"/>
    </location>
</feature>
<dbReference type="AlphaFoldDB" id="A0A1F5L973"/>
<proteinExistence type="predicted"/>